<keyword evidence="3" id="KW-0813">Transport</keyword>
<dbReference type="Proteomes" id="UP000255509">
    <property type="component" value="Unassembled WGS sequence"/>
</dbReference>
<dbReference type="InterPro" id="IPR017871">
    <property type="entry name" value="ABC_transporter-like_CS"/>
</dbReference>
<dbReference type="AlphaFoldDB" id="A0A379W7A5"/>
<keyword evidence="6" id="KW-0201">Cytochrome c-type biogenesis</keyword>
<feature type="transmembrane region" description="Helical" evidence="13">
    <location>
        <begin position="362"/>
        <end position="384"/>
    </location>
</feature>
<dbReference type="CDD" id="cd03231">
    <property type="entry name" value="ABC_CcmA_heme_exporter"/>
    <property type="match status" value="1"/>
</dbReference>
<dbReference type="PROSITE" id="PS00211">
    <property type="entry name" value="ABC_TRANSPORTER_1"/>
    <property type="match status" value="1"/>
</dbReference>
<feature type="transmembrane region" description="Helical" evidence="13">
    <location>
        <begin position="463"/>
        <end position="485"/>
    </location>
</feature>
<keyword evidence="5" id="KW-0547">Nucleotide-binding</keyword>
<dbReference type="NCBIfam" id="NF010061">
    <property type="entry name" value="PRK13538.1"/>
    <property type="match status" value="1"/>
</dbReference>
<dbReference type="GO" id="GO:0016887">
    <property type="term" value="F:ATP hydrolysis activity"/>
    <property type="evidence" value="ECO:0007669"/>
    <property type="project" value="InterPro"/>
</dbReference>
<evidence type="ECO:0000313" key="15">
    <source>
        <dbReference type="EMBL" id="SUH14679.1"/>
    </source>
</evidence>
<keyword evidence="9 13" id="KW-1133">Transmembrane helix</keyword>
<comment type="subcellular location">
    <subcellularLocation>
        <location evidence="1">Membrane</location>
        <topology evidence="1">Multi-pass membrane protein</topology>
    </subcellularLocation>
</comment>
<evidence type="ECO:0000256" key="6">
    <source>
        <dbReference type="ARBA" id="ARBA00022748"/>
    </source>
</evidence>
<dbReference type="Gene3D" id="3.40.50.300">
    <property type="entry name" value="P-loop containing nucleotide triphosphate hydrolases"/>
    <property type="match status" value="1"/>
</dbReference>
<evidence type="ECO:0000256" key="2">
    <source>
        <dbReference type="ARBA" id="ARBA00010544"/>
    </source>
</evidence>
<dbReference type="GO" id="GO:0005524">
    <property type="term" value="F:ATP binding"/>
    <property type="evidence" value="ECO:0007669"/>
    <property type="project" value="UniProtKB-KW"/>
</dbReference>
<keyword evidence="10 13" id="KW-0472">Membrane</keyword>
<feature type="transmembrane region" description="Helical" evidence="13">
    <location>
        <begin position="396"/>
        <end position="414"/>
    </location>
</feature>
<evidence type="ECO:0000256" key="4">
    <source>
        <dbReference type="ARBA" id="ARBA00022692"/>
    </source>
</evidence>
<evidence type="ECO:0000259" key="14">
    <source>
        <dbReference type="PROSITE" id="PS50893"/>
    </source>
</evidence>
<dbReference type="GO" id="GO:0017004">
    <property type="term" value="P:cytochrome complex assembly"/>
    <property type="evidence" value="ECO:0007669"/>
    <property type="project" value="UniProtKB-KW"/>
</dbReference>
<proteinExistence type="inferred from homology"/>
<name>A0A379W7A5_SALET</name>
<dbReference type="EMBL" id="UGXS01000004">
    <property type="protein sequence ID" value="SUH14679.1"/>
    <property type="molecule type" value="Genomic_DNA"/>
</dbReference>
<dbReference type="InterPro" id="IPR003544">
    <property type="entry name" value="Cyt_c_biogenesis_CcmB"/>
</dbReference>
<feature type="transmembrane region" description="Helical" evidence="13">
    <location>
        <begin position="328"/>
        <end position="350"/>
    </location>
</feature>
<evidence type="ECO:0000256" key="11">
    <source>
        <dbReference type="ARBA" id="ARBA00032939"/>
    </source>
</evidence>
<evidence type="ECO:0000256" key="5">
    <source>
        <dbReference type="ARBA" id="ARBA00022741"/>
    </source>
</evidence>
<feature type="transmembrane region" description="Helical" evidence="13">
    <location>
        <begin position="254"/>
        <end position="275"/>
    </location>
</feature>
<feature type="transmembrane region" description="Helical" evidence="13">
    <location>
        <begin position="505"/>
        <end position="526"/>
    </location>
</feature>
<keyword evidence="7" id="KW-0067">ATP-binding</keyword>
<dbReference type="PANTHER" id="PTHR43499:SF1">
    <property type="entry name" value="ABC TRANSPORTER I FAMILY MEMBER 1"/>
    <property type="match status" value="1"/>
</dbReference>
<reference evidence="15 16" key="1">
    <citation type="submission" date="2018-06" db="EMBL/GenBank/DDBJ databases">
        <authorList>
            <consortium name="Pathogen Informatics"/>
            <person name="Doyle S."/>
        </authorList>
    </citation>
    <scope>NUCLEOTIDE SEQUENCE [LARGE SCALE GENOMIC DNA]</scope>
    <source>
        <strain evidence="15 16">NCTC8258</strain>
    </source>
</reference>
<protein>
    <recommendedName>
        <fullName evidence="11">Cytochrome c-type biogenesis protein CcmB</fullName>
    </recommendedName>
</protein>
<organism evidence="15 16">
    <name type="scientific">Salmonella enterica I</name>
    <dbReference type="NCBI Taxonomy" id="59201"/>
    <lineage>
        <taxon>Bacteria</taxon>
        <taxon>Pseudomonadati</taxon>
        <taxon>Pseudomonadota</taxon>
        <taxon>Gammaproteobacteria</taxon>
        <taxon>Enterobacterales</taxon>
        <taxon>Enterobacteriaceae</taxon>
        <taxon>Salmonella</taxon>
    </lineage>
</organism>
<dbReference type="InterPro" id="IPR026031">
    <property type="entry name" value="Cyt_c_CcmB_bac"/>
</dbReference>
<evidence type="ECO:0000256" key="13">
    <source>
        <dbReference type="SAM" id="Phobius"/>
    </source>
</evidence>
<dbReference type="InterPro" id="IPR005895">
    <property type="entry name" value="ABC_transptr_haem_export_CcmA"/>
</dbReference>
<keyword evidence="8" id="KW-1278">Translocase</keyword>
<evidence type="ECO:0000256" key="8">
    <source>
        <dbReference type="ARBA" id="ARBA00022967"/>
    </source>
</evidence>
<dbReference type="SMART" id="SM00382">
    <property type="entry name" value="AAA"/>
    <property type="match status" value="1"/>
</dbReference>
<dbReference type="GO" id="GO:0016020">
    <property type="term" value="C:membrane"/>
    <property type="evidence" value="ECO:0007669"/>
    <property type="project" value="UniProtKB-SubCell"/>
</dbReference>
<evidence type="ECO:0000256" key="7">
    <source>
        <dbReference type="ARBA" id="ARBA00022840"/>
    </source>
</evidence>
<accession>A0A379W7A5</accession>
<dbReference type="PANTHER" id="PTHR43499">
    <property type="entry name" value="ABC TRANSPORTER I FAMILY MEMBER 1"/>
    <property type="match status" value="1"/>
</dbReference>
<feature type="domain" description="ABC transporter" evidence="14">
    <location>
        <begin position="4"/>
        <end position="227"/>
    </location>
</feature>
<dbReference type="InterPro" id="IPR003439">
    <property type="entry name" value="ABC_transporter-like_ATP-bd"/>
</dbReference>
<keyword evidence="15" id="KW-0378">Hydrolase</keyword>
<keyword evidence="4 13" id="KW-0812">Transmembrane</keyword>
<dbReference type="GO" id="GO:0015232">
    <property type="term" value="F:heme transmembrane transporter activity"/>
    <property type="evidence" value="ECO:0007669"/>
    <property type="project" value="InterPro"/>
</dbReference>
<dbReference type="Pfam" id="PF00005">
    <property type="entry name" value="ABC_tran"/>
    <property type="match status" value="1"/>
</dbReference>
<evidence type="ECO:0000256" key="12">
    <source>
        <dbReference type="SAM" id="MobiDB-lite"/>
    </source>
</evidence>
<dbReference type="NCBIfam" id="TIGR01190">
    <property type="entry name" value="ccmB"/>
    <property type="match status" value="1"/>
</dbReference>
<dbReference type="InterPro" id="IPR027417">
    <property type="entry name" value="P-loop_NTPase"/>
</dbReference>
<feature type="region of interest" description="Disordered" evidence="12">
    <location>
        <begin position="220"/>
        <end position="241"/>
    </location>
</feature>
<dbReference type="SUPFAM" id="SSF52540">
    <property type="entry name" value="P-loop containing nucleoside triphosphate hydrolases"/>
    <property type="match status" value="1"/>
</dbReference>
<dbReference type="Pfam" id="PF03379">
    <property type="entry name" value="CcmB"/>
    <property type="match status" value="1"/>
</dbReference>
<dbReference type="Pfam" id="PF01578">
    <property type="entry name" value="Cytochrom_C_asm"/>
    <property type="match status" value="1"/>
</dbReference>
<dbReference type="PROSITE" id="PS50893">
    <property type="entry name" value="ABC_TRANSPORTER_2"/>
    <property type="match status" value="1"/>
</dbReference>
<comment type="similarity">
    <text evidence="2">Belongs to the CcmB/CycW/HelB family.</text>
</comment>
<evidence type="ECO:0000256" key="9">
    <source>
        <dbReference type="ARBA" id="ARBA00022989"/>
    </source>
</evidence>
<dbReference type="InterPro" id="IPR002541">
    <property type="entry name" value="Cyt_c_assembly"/>
</dbReference>
<dbReference type="InterPro" id="IPR003593">
    <property type="entry name" value="AAA+_ATPase"/>
</dbReference>
<dbReference type="GO" id="GO:0020037">
    <property type="term" value="F:heme binding"/>
    <property type="evidence" value="ECO:0007669"/>
    <property type="project" value="InterPro"/>
</dbReference>
<dbReference type="PRINTS" id="PR01414">
    <property type="entry name" value="CCMBBIOGNSIS"/>
</dbReference>
<gene>
    <name evidence="15" type="primary">ccmA_2</name>
    <name evidence="15" type="ORF">NCTC8258_02371</name>
</gene>
<evidence type="ECO:0000256" key="1">
    <source>
        <dbReference type="ARBA" id="ARBA00004141"/>
    </source>
</evidence>
<sequence>MGMLEARDLYCERDERTLFRGLSFTVEAGEWVQVTGGNGAGKTTLLRLLTGLARPDGGEVYWQGEPLRRVRDSFHRSLLWIGHQPGIKTRLTARENLHFFHPGDGARLPEALAQAGLAGFEDVPVAQLSAGQQRRVALARLWLTRAALWVLDEPFTAIDVNGVARLTRRMAAHTAQGGMVILTTHQPLPGAADTVRRLVLTGGGPGCDVACLLSRTARGVPPRRGHRRPAVVLPDGHHPVSVKRRPQPQLLARIAPGIIQVAALLASLLALERLFRDDLQDGSLEQLMLLPVPLPAVVLAKVLAHWAVTGLPLIMLSPLVALLLGMDVYGWKIMALTLLLGTPALGFLAAPGVGLTAGLRRGGVLLGILVLPLSVPVLIFATAAMDAASMHLPVDGYLAVLGALLAGSATLSRSPPRRRCASVRSSARHDGHFTGFRRSGDDYVENPSSAGGAARLYQICGRLVPWLAAAGIIALATGWVRGFGFAPADYQQGESYRIMYLHVPAAIWSMGIYAAMAVAAFTGLVWQMKWPALPSRRWRRWGRCTPSSRWSPARRGANRCGAPGGCGTRV</sequence>
<evidence type="ECO:0000313" key="16">
    <source>
        <dbReference type="Proteomes" id="UP000255509"/>
    </source>
</evidence>
<evidence type="ECO:0000256" key="10">
    <source>
        <dbReference type="ARBA" id="ARBA00023136"/>
    </source>
</evidence>
<dbReference type="NCBIfam" id="TIGR01189">
    <property type="entry name" value="ccmA"/>
    <property type="match status" value="1"/>
</dbReference>
<evidence type="ECO:0000256" key="3">
    <source>
        <dbReference type="ARBA" id="ARBA00022448"/>
    </source>
</evidence>